<sequence length="702" mass="80239">MISPRRLAALSSSSPERCLRSPRTPCQHRTGLVHAMLQKPYRYPDERAAVICFGAPSRESWHMDLLRTMLQRSLAMPLIASPLFIFYNLKQRAMPSSNQRPSICDVELHIDRRLQTICGNAGRKEYLLLLRSAHEAAPKTPPRLQVGDIVLVHHDSPPITWKMARVTELLPSRDNIARACCLRKFTSSKQAARHKYVGRGSVLQIKEDEGARLTSNCHGRWHAQLVLILRYSQTAGFCFSLRLFVTPHTRDSLKEVWKKLLQMEGRARKRRVAAQMDEILYRMRIIRGAESLTSCTRDYLDSLEVTYTRLLRLYTRRPTTVQDLPDYSTNLDSKEGCGNDSVEITEAKRPDGTIATDPTEIAIIYRNHFLAQFHDTDPSGVDSTTRQINEFCQNLRRPAEEEFQPFVPSNNGTSRCHREHATKLRPRTGGLSARFYAAFLKTVKAFDRVKHRILLDVLHEFGFSGNLIRLPLLTRLAGDERRSAFSLTGADVSLFGRDPPSDFFGKGLLLYWYSTNTKFLEADRHPGPLAELSSPSIRRQQTPIKDQPASIAETITRIQLSADESRKTEIWRRKKANQSRVLPREVHHFIWKKNWKVIPSKLHQFGIVPSARRPNCRAEESAEHALFECAVAKPAHGRNRGTFAKLVVACTLFIIWKRRCLAEATKSPVRAAYPAVSHIRWLLWSHLTEELNAGGEQKLLRR</sequence>
<evidence type="ECO:0000313" key="3">
    <source>
        <dbReference type="Proteomes" id="UP000821837"/>
    </source>
</evidence>
<keyword evidence="3" id="KW-1185">Reference proteome</keyword>
<dbReference type="Pfam" id="PF18701">
    <property type="entry name" value="DUF5641"/>
    <property type="match status" value="1"/>
</dbReference>
<gene>
    <name evidence="2" type="ORF">HPB52_023762</name>
</gene>
<proteinExistence type="predicted"/>
<reference evidence="2" key="2">
    <citation type="submission" date="2021-09" db="EMBL/GenBank/DDBJ databases">
        <authorList>
            <person name="Jia N."/>
            <person name="Wang J."/>
            <person name="Shi W."/>
            <person name="Du L."/>
            <person name="Sun Y."/>
            <person name="Zhan W."/>
            <person name="Jiang J."/>
            <person name="Wang Q."/>
            <person name="Zhang B."/>
            <person name="Ji P."/>
            <person name="Sakyi L.B."/>
            <person name="Cui X."/>
            <person name="Yuan T."/>
            <person name="Jiang B."/>
            <person name="Yang W."/>
            <person name="Lam T.T.-Y."/>
            <person name="Chang Q."/>
            <person name="Ding S."/>
            <person name="Wang X."/>
            <person name="Zhu J."/>
            <person name="Ruan X."/>
            <person name="Zhao L."/>
            <person name="Wei J."/>
            <person name="Que T."/>
            <person name="Du C."/>
            <person name="Cheng J."/>
            <person name="Dai P."/>
            <person name="Han X."/>
            <person name="Huang E."/>
            <person name="Gao Y."/>
            <person name="Liu J."/>
            <person name="Shao H."/>
            <person name="Ye R."/>
            <person name="Li L."/>
            <person name="Wei W."/>
            <person name="Wang X."/>
            <person name="Wang C."/>
            <person name="Huo Q."/>
            <person name="Li W."/>
            <person name="Guo W."/>
            <person name="Chen H."/>
            <person name="Chen S."/>
            <person name="Zhou L."/>
            <person name="Zhou L."/>
            <person name="Ni X."/>
            <person name="Tian J."/>
            <person name="Zhou Y."/>
            <person name="Sheng Y."/>
            <person name="Liu T."/>
            <person name="Pan Y."/>
            <person name="Xia L."/>
            <person name="Li J."/>
            <person name="Zhao F."/>
            <person name="Cao W."/>
        </authorList>
    </citation>
    <scope>NUCLEOTIDE SEQUENCE</scope>
    <source>
        <strain evidence="2">Rsan-2018</strain>
        <tissue evidence="2">Larvae</tissue>
    </source>
</reference>
<evidence type="ECO:0000313" key="2">
    <source>
        <dbReference type="EMBL" id="KAH7963889.1"/>
    </source>
</evidence>
<reference evidence="2" key="1">
    <citation type="journal article" date="2020" name="Cell">
        <title>Large-Scale Comparative Analyses of Tick Genomes Elucidate Their Genetic Diversity and Vector Capacities.</title>
        <authorList>
            <consortium name="Tick Genome and Microbiome Consortium (TIGMIC)"/>
            <person name="Jia N."/>
            <person name="Wang J."/>
            <person name="Shi W."/>
            <person name="Du L."/>
            <person name="Sun Y."/>
            <person name="Zhan W."/>
            <person name="Jiang J.F."/>
            <person name="Wang Q."/>
            <person name="Zhang B."/>
            <person name="Ji P."/>
            <person name="Bell-Sakyi L."/>
            <person name="Cui X.M."/>
            <person name="Yuan T.T."/>
            <person name="Jiang B.G."/>
            <person name="Yang W.F."/>
            <person name="Lam T.T."/>
            <person name="Chang Q.C."/>
            <person name="Ding S.J."/>
            <person name="Wang X.J."/>
            <person name="Zhu J.G."/>
            <person name="Ruan X.D."/>
            <person name="Zhao L."/>
            <person name="Wei J.T."/>
            <person name="Ye R.Z."/>
            <person name="Que T.C."/>
            <person name="Du C.H."/>
            <person name="Zhou Y.H."/>
            <person name="Cheng J.X."/>
            <person name="Dai P.F."/>
            <person name="Guo W.B."/>
            <person name="Han X.H."/>
            <person name="Huang E.J."/>
            <person name="Li L.F."/>
            <person name="Wei W."/>
            <person name="Gao Y.C."/>
            <person name="Liu J.Z."/>
            <person name="Shao H.Z."/>
            <person name="Wang X."/>
            <person name="Wang C.C."/>
            <person name="Yang T.C."/>
            <person name="Huo Q.B."/>
            <person name="Li W."/>
            <person name="Chen H.Y."/>
            <person name="Chen S.E."/>
            <person name="Zhou L.G."/>
            <person name="Ni X.B."/>
            <person name="Tian J.H."/>
            <person name="Sheng Y."/>
            <person name="Liu T."/>
            <person name="Pan Y.S."/>
            <person name="Xia L.Y."/>
            <person name="Li J."/>
            <person name="Zhao F."/>
            <person name="Cao W.C."/>
        </authorList>
    </citation>
    <scope>NUCLEOTIDE SEQUENCE</scope>
    <source>
        <strain evidence="2">Rsan-2018</strain>
    </source>
</reference>
<dbReference type="VEuPathDB" id="VectorBase:RSAN_027451"/>
<dbReference type="Proteomes" id="UP000821837">
    <property type="component" value="Chromosome 3"/>
</dbReference>
<accession>A0A9D4Q3W4</accession>
<organism evidence="2 3">
    <name type="scientific">Rhipicephalus sanguineus</name>
    <name type="common">Brown dog tick</name>
    <name type="synonym">Ixodes sanguineus</name>
    <dbReference type="NCBI Taxonomy" id="34632"/>
    <lineage>
        <taxon>Eukaryota</taxon>
        <taxon>Metazoa</taxon>
        <taxon>Ecdysozoa</taxon>
        <taxon>Arthropoda</taxon>
        <taxon>Chelicerata</taxon>
        <taxon>Arachnida</taxon>
        <taxon>Acari</taxon>
        <taxon>Parasitiformes</taxon>
        <taxon>Ixodida</taxon>
        <taxon>Ixodoidea</taxon>
        <taxon>Ixodidae</taxon>
        <taxon>Rhipicephalinae</taxon>
        <taxon>Rhipicephalus</taxon>
        <taxon>Rhipicephalus</taxon>
    </lineage>
</organism>
<evidence type="ECO:0000259" key="1">
    <source>
        <dbReference type="Pfam" id="PF18701"/>
    </source>
</evidence>
<dbReference type="AlphaFoldDB" id="A0A9D4Q3W4"/>
<protein>
    <recommendedName>
        <fullName evidence="1">DUF5641 domain-containing protein</fullName>
    </recommendedName>
</protein>
<dbReference type="EMBL" id="JABSTV010001249">
    <property type="protein sequence ID" value="KAH7963889.1"/>
    <property type="molecule type" value="Genomic_DNA"/>
</dbReference>
<name>A0A9D4Q3W4_RHISA</name>
<feature type="domain" description="DUF5641" evidence="1">
    <location>
        <begin position="124"/>
        <end position="187"/>
    </location>
</feature>
<dbReference type="InterPro" id="IPR040676">
    <property type="entry name" value="DUF5641"/>
</dbReference>
<comment type="caution">
    <text evidence="2">The sequence shown here is derived from an EMBL/GenBank/DDBJ whole genome shotgun (WGS) entry which is preliminary data.</text>
</comment>